<feature type="region of interest" description="Disordered" evidence="13">
    <location>
        <begin position="130"/>
        <end position="257"/>
    </location>
</feature>
<name>G3MJC7_AMBMU</name>
<dbReference type="EMBL" id="JO841978">
    <property type="protein sequence ID" value="AEO33595.1"/>
    <property type="molecule type" value="mRNA"/>
</dbReference>
<dbReference type="InterPro" id="IPR050568">
    <property type="entry name" value="Transcr_DNA_Rep_Reg"/>
</dbReference>
<feature type="non-terminal residue" evidence="15">
    <location>
        <position position="1"/>
    </location>
</feature>
<dbReference type="GO" id="GO:0017054">
    <property type="term" value="C:negative cofactor 2 complex"/>
    <property type="evidence" value="ECO:0007669"/>
    <property type="project" value="TreeGrafter"/>
</dbReference>
<keyword evidence="7" id="KW-0539">Nucleus</keyword>
<evidence type="ECO:0000256" key="12">
    <source>
        <dbReference type="ARBA" id="ARBA00078501"/>
    </source>
</evidence>
<dbReference type="GO" id="GO:0016251">
    <property type="term" value="F:RNA polymerase II general transcription initiation factor activity"/>
    <property type="evidence" value="ECO:0007669"/>
    <property type="project" value="TreeGrafter"/>
</dbReference>
<dbReference type="Gene3D" id="1.10.20.10">
    <property type="entry name" value="Histone, subunit A"/>
    <property type="match status" value="1"/>
</dbReference>
<evidence type="ECO:0000256" key="4">
    <source>
        <dbReference type="ARBA" id="ARBA00023015"/>
    </source>
</evidence>
<evidence type="ECO:0000256" key="5">
    <source>
        <dbReference type="ARBA" id="ARBA00023125"/>
    </source>
</evidence>
<comment type="subcellular location">
    <subcellularLocation>
        <location evidence="1">Nucleus</location>
    </subcellularLocation>
</comment>
<comment type="subunit">
    <text evidence="9">Heterodimer with DR1. Binds BTAF1.</text>
</comment>
<dbReference type="SUPFAM" id="SSF47113">
    <property type="entry name" value="Histone-fold"/>
    <property type="match status" value="1"/>
</dbReference>
<evidence type="ECO:0000256" key="11">
    <source>
        <dbReference type="ARBA" id="ARBA00077179"/>
    </source>
</evidence>
<dbReference type="InterPro" id="IPR003958">
    <property type="entry name" value="CBFA_NFYB_domain"/>
</dbReference>
<evidence type="ECO:0000256" key="13">
    <source>
        <dbReference type="SAM" id="MobiDB-lite"/>
    </source>
</evidence>
<reference evidence="15" key="1">
    <citation type="journal article" date="2011" name="PLoS ONE">
        <title>A deep insight into the sialotranscriptome of the gulf coast tick, Amblyomma maculatum.</title>
        <authorList>
            <person name="Karim S."/>
            <person name="Singh P."/>
            <person name="Ribeiro J.M."/>
        </authorList>
    </citation>
    <scope>NUCLEOTIDE SEQUENCE</scope>
    <source>
        <tissue evidence="15">Salivary gland</tissue>
    </source>
</reference>
<dbReference type="GO" id="GO:0046982">
    <property type="term" value="F:protein heterodimerization activity"/>
    <property type="evidence" value="ECO:0007669"/>
    <property type="project" value="InterPro"/>
</dbReference>
<evidence type="ECO:0000256" key="3">
    <source>
        <dbReference type="ARBA" id="ARBA00022553"/>
    </source>
</evidence>
<protein>
    <recommendedName>
        <fullName evidence="10">Dr1-associated corepressor</fullName>
    </recommendedName>
    <alternativeName>
        <fullName evidence="11">Dr1-associated protein 1</fullName>
    </alternativeName>
    <alternativeName>
        <fullName evidence="12">Negative cofactor 2-alpha</fullName>
    </alternativeName>
</protein>
<evidence type="ECO:0000256" key="2">
    <source>
        <dbReference type="ARBA" id="ARBA00022491"/>
    </source>
</evidence>
<keyword evidence="6" id="KW-0804">Transcription</keyword>
<dbReference type="InterPro" id="IPR009072">
    <property type="entry name" value="Histone-fold"/>
</dbReference>
<keyword evidence="2" id="KW-0678">Repressor</keyword>
<keyword evidence="3" id="KW-0597">Phosphoprotein</keyword>
<dbReference type="Pfam" id="PF00808">
    <property type="entry name" value="CBFD_NFYB_HMF"/>
    <property type="match status" value="1"/>
</dbReference>
<evidence type="ECO:0000256" key="1">
    <source>
        <dbReference type="ARBA" id="ARBA00004123"/>
    </source>
</evidence>
<feature type="compositionally biased region" description="Polar residues" evidence="13">
    <location>
        <begin position="206"/>
        <end position="234"/>
    </location>
</feature>
<keyword evidence="4" id="KW-0805">Transcription regulation</keyword>
<dbReference type="PANTHER" id="PTHR10252">
    <property type="entry name" value="HISTONE-LIKE TRANSCRIPTION FACTOR CCAAT-RELATED"/>
    <property type="match status" value="1"/>
</dbReference>
<evidence type="ECO:0000256" key="7">
    <source>
        <dbReference type="ARBA" id="ARBA00023242"/>
    </source>
</evidence>
<feature type="compositionally biased region" description="Acidic residues" evidence="13">
    <location>
        <begin position="169"/>
        <end position="190"/>
    </location>
</feature>
<dbReference type="AlphaFoldDB" id="G3MJC7"/>
<dbReference type="PANTHER" id="PTHR10252:SF5">
    <property type="entry name" value="DR1-ASSOCIATED COREPRESSOR"/>
    <property type="match status" value="1"/>
</dbReference>
<dbReference type="GO" id="GO:0000122">
    <property type="term" value="P:negative regulation of transcription by RNA polymerase II"/>
    <property type="evidence" value="ECO:0007669"/>
    <property type="project" value="UniProtKB-ARBA"/>
</dbReference>
<sequence>VGIKIPRPRRGKTPKSGLKKIAHALLIFTQSGQASNMANKKKKYNARFPPARIKKIMQKDEEVGKVAAPVPVIISRALELFVESLVKRASEVTKSRSAKTLSTSHLKACILADERLLFLKELVSTVPDVQGDEDTYEMPPVRPKLTGIRKLRPKNGSSDGAGPSHSTAEETDSAEDDEDDYLEEETDDGSSENTAEAPPSMAAYRSVQTPLMSSLQYSHPPSKSCPSLQQQTSWPARRRLNQMTTTIPEDSMRLRYK</sequence>
<keyword evidence="5" id="KW-0238">DNA-binding</keyword>
<dbReference type="GO" id="GO:0001046">
    <property type="term" value="F:core promoter sequence-specific DNA binding"/>
    <property type="evidence" value="ECO:0007669"/>
    <property type="project" value="TreeGrafter"/>
</dbReference>
<feature type="non-terminal residue" evidence="15">
    <location>
        <position position="257"/>
    </location>
</feature>
<evidence type="ECO:0000256" key="6">
    <source>
        <dbReference type="ARBA" id="ARBA00023163"/>
    </source>
</evidence>
<evidence type="ECO:0000256" key="9">
    <source>
        <dbReference type="ARBA" id="ARBA00066085"/>
    </source>
</evidence>
<proteinExistence type="evidence at transcript level"/>
<evidence type="ECO:0000256" key="8">
    <source>
        <dbReference type="ARBA" id="ARBA00061393"/>
    </source>
</evidence>
<accession>G3MJC7</accession>
<evidence type="ECO:0000313" key="15">
    <source>
        <dbReference type="EMBL" id="AEO33595.1"/>
    </source>
</evidence>
<organism evidence="15">
    <name type="scientific">Amblyomma maculatum</name>
    <name type="common">Gulf Coast tick</name>
    <dbReference type="NCBI Taxonomy" id="34609"/>
    <lineage>
        <taxon>Eukaryota</taxon>
        <taxon>Metazoa</taxon>
        <taxon>Ecdysozoa</taxon>
        <taxon>Arthropoda</taxon>
        <taxon>Chelicerata</taxon>
        <taxon>Arachnida</taxon>
        <taxon>Acari</taxon>
        <taxon>Parasitiformes</taxon>
        <taxon>Ixodida</taxon>
        <taxon>Ixodoidea</taxon>
        <taxon>Ixodidae</taxon>
        <taxon>Amblyomminae</taxon>
        <taxon>Amblyomma</taxon>
    </lineage>
</organism>
<evidence type="ECO:0000256" key="10">
    <source>
        <dbReference type="ARBA" id="ARBA00072760"/>
    </source>
</evidence>
<evidence type="ECO:0000259" key="14">
    <source>
        <dbReference type="Pfam" id="PF00808"/>
    </source>
</evidence>
<dbReference type="FunFam" id="1.10.20.10:FF:000032">
    <property type="entry name" value="dr1-associated corepressor isoform X1"/>
    <property type="match status" value="1"/>
</dbReference>
<dbReference type="CDD" id="cd22906">
    <property type="entry name" value="HFD_DRAP1"/>
    <property type="match status" value="1"/>
</dbReference>
<comment type="similarity">
    <text evidence="8">Belongs to the NC2 alpha/DRAP1 family.</text>
</comment>
<feature type="domain" description="Transcription factor CBF/NF-Y/archaeal histone" evidence="14">
    <location>
        <begin position="46"/>
        <end position="110"/>
    </location>
</feature>